<proteinExistence type="predicted"/>
<accession>A0A1I8A0W6</accession>
<evidence type="ECO:0000313" key="2">
    <source>
        <dbReference type="WBParaSite" id="L893_g3175.t1"/>
    </source>
</evidence>
<dbReference type="AlphaFoldDB" id="A0A1I8A0W6"/>
<evidence type="ECO:0000313" key="1">
    <source>
        <dbReference type="Proteomes" id="UP000095287"/>
    </source>
</evidence>
<sequence length="176" mass="19576">MLCHQRSERWLSHVLLSVSRVTIRQSLSGCGSVNWRIVETTSQVQRQALISDGTQIALPDAASQDRFRCAEVVCSDAETLCNFRMCVEIRSSGFQDFTKTAVRKKSIKRLAKASTLPAVSTINFRARRIRELVLASFSCSPQALCFYLGIEHAPRVPSAASASRNRSCNFASVRSF</sequence>
<organism evidence="1 2">
    <name type="scientific">Steinernema glaseri</name>
    <dbReference type="NCBI Taxonomy" id="37863"/>
    <lineage>
        <taxon>Eukaryota</taxon>
        <taxon>Metazoa</taxon>
        <taxon>Ecdysozoa</taxon>
        <taxon>Nematoda</taxon>
        <taxon>Chromadorea</taxon>
        <taxon>Rhabditida</taxon>
        <taxon>Tylenchina</taxon>
        <taxon>Panagrolaimomorpha</taxon>
        <taxon>Strongyloidoidea</taxon>
        <taxon>Steinernematidae</taxon>
        <taxon>Steinernema</taxon>
    </lineage>
</organism>
<dbReference type="Proteomes" id="UP000095287">
    <property type="component" value="Unplaced"/>
</dbReference>
<dbReference type="WBParaSite" id="L893_g3175.t1">
    <property type="protein sequence ID" value="L893_g3175.t1"/>
    <property type="gene ID" value="L893_g3175"/>
</dbReference>
<protein>
    <submittedName>
        <fullName evidence="2">Secreted protein</fullName>
    </submittedName>
</protein>
<reference evidence="2" key="1">
    <citation type="submission" date="2016-11" db="UniProtKB">
        <authorList>
            <consortium name="WormBaseParasite"/>
        </authorList>
    </citation>
    <scope>IDENTIFICATION</scope>
</reference>
<keyword evidence="1" id="KW-1185">Reference proteome</keyword>
<name>A0A1I8A0W6_9BILA</name>